<protein>
    <recommendedName>
        <fullName evidence="1">Serine aminopeptidase S33 domain-containing protein</fullName>
    </recommendedName>
</protein>
<evidence type="ECO:0000259" key="1">
    <source>
        <dbReference type="Pfam" id="PF12146"/>
    </source>
</evidence>
<dbReference type="EMBL" id="AP025591">
    <property type="protein sequence ID" value="BDG05006.1"/>
    <property type="molecule type" value="Genomic_DNA"/>
</dbReference>
<evidence type="ECO:0000313" key="3">
    <source>
        <dbReference type="Proteomes" id="UP001162891"/>
    </source>
</evidence>
<dbReference type="InterPro" id="IPR029058">
    <property type="entry name" value="AB_hydrolase_fold"/>
</dbReference>
<dbReference type="SUPFAM" id="SSF53474">
    <property type="entry name" value="alpha/beta-Hydrolases"/>
    <property type="match status" value="1"/>
</dbReference>
<proteinExistence type="predicted"/>
<dbReference type="Gene3D" id="3.40.50.1820">
    <property type="entry name" value="alpha/beta hydrolase"/>
    <property type="match status" value="1"/>
</dbReference>
<dbReference type="RefSeq" id="WP_248353529.1">
    <property type="nucleotide sequence ID" value="NZ_AP025591.1"/>
</dbReference>
<feature type="domain" description="Serine aminopeptidase S33" evidence="1">
    <location>
        <begin position="48"/>
        <end position="167"/>
    </location>
</feature>
<dbReference type="Pfam" id="PF12146">
    <property type="entry name" value="Hydrolase_4"/>
    <property type="match status" value="1"/>
</dbReference>
<name>A0ABN6MVP3_9BACT</name>
<keyword evidence="3" id="KW-1185">Reference proteome</keyword>
<dbReference type="PANTHER" id="PTHR11614">
    <property type="entry name" value="PHOSPHOLIPASE-RELATED"/>
    <property type="match status" value="1"/>
</dbReference>
<sequence length="210" mass="22703">MSLVAPGITSRAPSRWGGPLPDVKCALNGIDLFDAEQERDLDFAYQVPAPDVALAILKGVSHVAPHAHVLKLKNEDFSRDPAVVAAMNADPLIANESQPSETVAELVRADQLLKKSFGQFTLPLLILHGTADKVTKPSGSKEFYDKAGSRDKTLKLYEGHFHDLLADVGKQQVMADIQAWIDAHIVTEDTARPAQAAHLKSDSSAAQHEP</sequence>
<dbReference type="InterPro" id="IPR022742">
    <property type="entry name" value="Hydrolase_4"/>
</dbReference>
<dbReference type="Proteomes" id="UP001162891">
    <property type="component" value="Chromosome"/>
</dbReference>
<accession>A0ABN6MVP3</accession>
<organism evidence="2 3">
    <name type="scientific">Anaeromyxobacter oryzae</name>
    <dbReference type="NCBI Taxonomy" id="2918170"/>
    <lineage>
        <taxon>Bacteria</taxon>
        <taxon>Pseudomonadati</taxon>
        <taxon>Myxococcota</taxon>
        <taxon>Myxococcia</taxon>
        <taxon>Myxococcales</taxon>
        <taxon>Cystobacterineae</taxon>
        <taxon>Anaeromyxobacteraceae</taxon>
        <taxon>Anaeromyxobacter</taxon>
    </lineage>
</organism>
<evidence type="ECO:0000313" key="2">
    <source>
        <dbReference type="EMBL" id="BDG05006.1"/>
    </source>
</evidence>
<dbReference type="InterPro" id="IPR051044">
    <property type="entry name" value="MAG_DAG_Lipase"/>
</dbReference>
<reference evidence="3" key="1">
    <citation type="journal article" date="2022" name="Int. J. Syst. Evol. Microbiol.">
        <title>Anaeromyxobacter oryzae sp. nov., Anaeromyxobacter diazotrophicus sp. nov. and Anaeromyxobacter paludicola sp. nov., isolated from paddy soils.</title>
        <authorList>
            <person name="Itoh H."/>
            <person name="Xu Z."/>
            <person name="Mise K."/>
            <person name="Masuda Y."/>
            <person name="Ushijima N."/>
            <person name="Hayakawa C."/>
            <person name="Shiratori Y."/>
            <person name="Senoo K."/>
        </authorList>
    </citation>
    <scope>NUCLEOTIDE SEQUENCE [LARGE SCALE GENOMIC DNA]</scope>
    <source>
        <strain evidence="3">Red232</strain>
    </source>
</reference>
<gene>
    <name evidence="2" type="ORF">AMOR_40020</name>
</gene>